<feature type="signal peptide" evidence="1">
    <location>
        <begin position="1"/>
        <end position="27"/>
    </location>
</feature>
<sequence length="207" mass="22996">MRLVQRFLIAVALVAAAIFVIPTPAQAGGNYMRVCFPVGETPWGTTIWDCYWIEVPVLGPKNPWPPECWVCDPQLDFWKDYVDPAVLHEFDALLGKGFGLLAESHLTKDEKLAEVLRAQATEVLLEAAAVVEKYPAELYRVGWVDVENGKEYFEPDPHPWLTGLGKELAEGTALMQQALNDPKNADLDKAMAHFDAAYENLAELAAV</sequence>
<accession>A0A4S8PGR9</accession>
<reference evidence="2 3" key="1">
    <citation type="journal article" date="2018" name="Int. J. Syst. Evol. Microbiol.">
        <title>Glycomyces paridis sp. nov., isolated from the medicinal plant Paris polyphylla.</title>
        <authorList>
            <person name="Fang X.M."/>
            <person name="Bai J.L."/>
            <person name="Su J."/>
            <person name="Zhao L.L."/>
            <person name="Liu H.Y."/>
            <person name="Ma B.P."/>
            <person name="Zhang Y.Q."/>
            <person name="Yu L.Y."/>
        </authorList>
    </citation>
    <scope>NUCLEOTIDE SEQUENCE [LARGE SCALE GENOMIC DNA]</scope>
    <source>
        <strain evidence="2 3">CPCC 204357</strain>
    </source>
</reference>
<dbReference type="AlphaFoldDB" id="A0A4S8PGR9"/>
<keyword evidence="3" id="KW-1185">Reference proteome</keyword>
<dbReference type="OrthoDB" id="3374669at2"/>
<evidence type="ECO:0000313" key="2">
    <source>
        <dbReference type="EMBL" id="THV29101.1"/>
    </source>
</evidence>
<organism evidence="2 3">
    <name type="scientific">Glycomyces paridis</name>
    <dbReference type="NCBI Taxonomy" id="2126555"/>
    <lineage>
        <taxon>Bacteria</taxon>
        <taxon>Bacillati</taxon>
        <taxon>Actinomycetota</taxon>
        <taxon>Actinomycetes</taxon>
        <taxon>Glycomycetales</taxon>
        <taxon>Glycomycetaceae</taxon>
        <taxon>Glycomyces</taxon>
    </lineage>
</organism>
<comment type="caution">
    <text evidence="2">The sequence shown here is derived from an EMBL/GenBank/DDBJ whole genome shotgun (WGS) entry which is preliminary data.</text>
</comment>
<dbReference type="Proteomes" id="UP000305792">
    <property type="component" value="Unassembled WGS sequence"/>
</dbReference>
<protein>
    <submittedName>
        <fullName evidence="2">Uncharacterized protein</fullName>
    </submittedName>
</protein>
<dbReference type="RefSeq" id="WP_136529595.1">
    <property type="nucleotide sequence ID" value="NZ_STGX01000006.1"/>
</dbReference>
<name>A0A4S8PGR9_9ACTN</name>
<evidence type="ECO:0000313" key="3">
    <source>
        <dbReference type="Proteomes" id="UP000305792"/>
    </source>
</evidence>
<proteinExistence type="predicted"/>
<dbReference type="EMBL" id="STGX01000006">
    <property type="protein sequence ID" value="THV29101.1"/>
    <property type="molecule type" value="Genomic_DNA"/>
</dbReference>
<feature type="chain" id="PRO_5020322551" evidence="1">
    <location>
        <begin position="28"/>
        <end position="207"/>
    </location>
</feature>
<keyword evidence="1" id="KW-0732">Signal</keyword>
<evidence type="ECO:0000256" key="1">
    <source>
        <dbReference type="SAM" id="SignalP"/>
    </source>
</evidence>
<gene>
    <name evidence="2" type="ORF">E9998_10185</name>
</gene>